<dbReference type="SMART" id="SM00233">
    <property type="entry name" value="PH"/>
    <property type="match status" value="1"/>
</dbReference>
<protein>
    <submittedName>
        <fullName evidence="3">Protein SKG3</fullName>
    </submittedName>
</protein>
<feature type="region of interest" description="Disordered" evidence="1">
    <location>
        <begin position="545"/>
        <end position="729"/>
    </location>
</feature>
<feature type="compositionally biased region" description="Polar residues" evidence="1">
    <location>
        <begin position="86"/>
        <end position="95"/>
    </location>
</feature>
<evidence type="ECO:0000313" key="3">
    <source>
        <dbReference type="EMBL" id="OLN95913.1"/>
    </source>
</evidence>
<dbReference type="Pfam" id="PF00169">
    <property type="entry name" value="PH"/>
    <property type="match status" value="1"/>
</dbReference>
<feature type="compositionally biased region" description="Basic and acidic residues" evidence="1">
    <location>
        <begin position="1159"/>
        <end position="1170"/>
    </location>
</feature>
<feature type="region of interest" description="Disordered" evidence="1">
    <location>
        <begin position="741"/>
        <end position="1198"/>
    </location>
</feature>
<feature type="compositionally biased region" description="Low complexity" evidence="1">
    <location>
        <begin position="929"/>
        <end position="947"/>
    </location>
</feature>
<dbReference type="FunFam" id="2.30.29.30:FF:000203">
    <property type="entry name" value="PH domain-containing protein"/>
    <property type="match status" value="1"/>
</dbReference>
<dbReference type="InterPro" id="IPR001849">
    <property type="entry name" value="PH_domain"/>
</dbReference>
<dbReference type="STRING" id="708187.A0A1Q8S3A8"/>
<dbReference type="Pfam" id="PF25381">
    <property type="entry name" value="PH_26"/>
    <property type="match status" value="1"/>
</dbReference>
<feature type="region of interest" description="Disordered" evidence="1">
    <location>
        <begin position="1365"/>
        <end position="1410"/>
    </location>
</feature>
<comment type="caution">
    <text evidence="3">The sequence shown here is derived from an EMBL/GenBank/DDBJ whole genome shotgun (WGS) entry which is preliminary data.</text>
</comment>
<sequence>MLTKSTTVGTVLSFMSQFSGTPRDNHRDSNSHNRSASATIASTKNPNLHLNQNQPTPNSSPPHDSTTPFPSYNHPNLKSQQKRLSQKTEPFSESNFTRRPVTPTSASPSPTRPLSEYASSPANGTANSSPVNSPRSVTGRQRSSSRPLSMVMPYQPPLMDVNEDTIPELQPIFTFLNSHANKLYQEGYFLKLDDQNTQGKPNADRTWTECFAQLVGTVLSLWDAAELDAAGEDGEILPKFINLTDASIKMIESLPTRSNDEQPLQNILSISTAGRNRYLLHFNSHHSLIQWTAGIRLAMYEHSTLQEAYTGALIAGKGKTLNNINLIMDRSKFKTEEWVRVRFGAGVPWRRCWCVISPPDEKEYQKAQKEMRKKSPYDRHNVVLKGDIKFYDTKKDGAKKQKKARPIASITDAYSSYAIYPQAKSLIDASTLLKIEGNITIHSDPPSSTEGFVFIMPETHPAVSGFEMLLRFLFPTWDTFNLYGRPGRLVASVLDPRSLMFAMPKHRRYGYLEILDVTGLILEEGSSSWSERDWRKKLKELTGKRMNAVDEGSGSRQRSGSKKGNRLSFGNGASSPVPAKPKVGFADDNVSNRSSRSMSLGTPNRSETAPVTTSRAPPALAVNKANHSRNSSDPHLLSQGPPRHDDRGYDSSYSNSYNNSPARGPTPVRGILRSGTQSSDDDTAGSTPVREIEGSVRIMESPEPVSTPPAFNYGPNSKPAGKPYHSPDLRRATTRLSNTTLSQLTKAGGFEIPTDSNDDGNVERRSREDTTPSAPLVHPHANPVGGNANDLSSREALTPNHLPPPSDGLPPPIPPMNQKRSRSPLAQQSFAPPEPHSRSPLPPDFQARGPPDAMSPQDMRGPQQYPRSPVDGQVSQVPHDARPPPDMRGPQQMRSPIEGHPPRFGSPGPQQMRSPIESRPQPPFNNFSRPEGTRTPPIGGPGRVPTPEMRNRGMNPQAMGPPPPSHQSRDPRAQSRGVPLPAINTGAFQRKPLPTRSDSLRSPGETPVSASSGGSWGNNIIDQAAFQQVQPRDPRQRTPVPEQQIHRMPTQASLNSHYDDASSTASPDYASRKSSETQHSQKSFERPRAGVLKTVGGADSPVSGREDFSIPEVNFGPTVNYGANQPPRNKTPTPFNNQGVPATQRPFSPGVRSPPADPGHNRQESQDTVRKVPWQPGGSVVPTGPGISPEKFVQQRAAAQPPMYAHGHGRTPSGNILTMRSMTPTPAMTRSGSSERPVRHSRSSSADLLQRPSSRNAATVLDMASNGEVSSHLSAREQEHVARMTGSPLISMTGNKNGQQQGAGLVGAIQARERERQQAKQGMNTQAVQQAINQRQQQQAMAYQQQLQRQQQQQQQHQQHQQAYQQQMYAQQQQQQPMSPQGMYAQSNMSRSQMGPPRGQGNGYGQGGSYGPAGGYGQGGVYGQGSGYHNPMAMRQGRQSPGPQMMDPRMMPQGPYSPGPQQGNRGQQYQPPYQGQAF</sequence>
<dbReference type="SUPFAM" id="SSF50729">
    <property type="entry name" value="PH domain-like"/>
    <property type="match status" value="1"/>
</dbReference>
<feature type="region of interest" description="Disordered" evidence="1">
    <location>
        <begin position="17"/>
        <end position="155"/>
    </location>
</feature>
<proteinExistence type="predicted"/>
<feature type="compositionally biased region" description="Polar residues" evidence="1">
    <location>
        <begin position="117"/>
        <end position="147"/>
    </location>
</feature>
<dbReference type="Gene3D" id="2.30.29.30">
    <property type="entry name" value="Pleckstrin-homology domain (PH domain)/Phosphotyrosine-binding domain (PTB)"/>
    <property type="match status" value="1"/>
</dbReference>
<keyword evidence="4" id="KW-1185">Reference proteome</keyword>
<reference evidence="3 4" key="1">
    <citation type="submission" date="2016-11" db="EMBL/GenBank/DDBJ databases">
        <title>Draft Genome Assembly of Colletotrichum chlorophyti a pathogen of herbaceous plants.</title>
        <authorList>
            <person name="Gan P."/>
            <person name="Narusaka M."/>
            <person name="Tsushima A."/>
            <person name="Narusaka Y."/>
            <person name="Takano Y."/>
            <person name="Shirasu K."/>
        </authorList>
    </citation>
    <scope>NUCLEOTIDE SEQUENCE [LARGE SCALE GENOMIC DNA]</scope>
    <source>
        <strain evidence="3 4">NTL11</strain>
    </source>
</reference>
<feature type="compositionally biased region" description="Polar residues" evidence="1">
    <location>
        <begin position="1224"/>
        <end position="1234"/>
    </location>
</feature>
<organism evidence="3 4">
    <name type="scientific">Colletotrichum chlorophyti</name>
    <dbReference type="NCBI Taxonomy" id="708187"/>
    <lineage>
        <taxon>Eukaryota</taxon>
        <taxon>Fungi</taxon>
        <taxon>Dikarya</taxon>
        <taxon>Ascomycota</taxon>
        <taxon>Pezizomycotina</taxon>
        <taxon>Sordariomycetes</taxon>
        <taxon>Hypocreomycetidae</taxon>
        <taxon>Glomerellales</taxon>
        <taxon>Glomerellaceae</taxon>
        <taxon>Colletotrichum</taxon>
    </lineage>
</organism>
<feature type="compositionally biased region" description="Pro residues" evidence="1">
    <location>
        <begin position="801"/>
        <end position="815"/>
    </location>
</feature>
<feature type="compositionally biased region" description="Gly residues" evidence="1">
    <location>
        <begin position="1398"/>
        <end position="1410"/>
    </location>
</feature>
<feature type="compositionally biased region" description="Polar residues" evidence="1">
    <location>
        <begin position="63"/>
        <end position="79"/>
    </location>
</feature>
<feature type="region of interest" description="Disordered" evidence="1">
    <location>
        <begin position="1224"/>
        <end position="1253"/>
    </location>
</feature>
<feature type="compositionally biased region" description="Polar residues" evidence="1">
    <location>
        <begin position="32"/>
        <end position="50"/>
    </location>
</feature>
<evidence type="ECO:0000313" key="4">
    <source>
        <dbReference type="Proteomes" id="UP000186583"/>
    </source>
</evidence>
<gene>
    <name evidence="3" type="ORF">CCHL11_05021</name>
</gene>
<feature type="region of interest" description="Disordered" evidence="1">
    <location>
        <begin position="1422"/>
        <end position="1478"/>
    </location>
</feature>
<name>A0A1Q8S3A8_9PEZI</name>
<accession>A0A1Q8S3A8</accession>
<evidence type="ECO:0000256" key="1">
    <source>
        <dbReference type="SAM" id="MobiDB-lite"/>
    </source>
</evidence>
<feature type="compositionally biased region" description="Polar residues" evidence="1">
    <location>
        <begin position="1050"/>
        <end position="1066"/>
    </location>
</feature>
<feature type="domain" description="PH" evidence="2">
    <location>
        <begin position="182"/>
        <end position="300"/>
    </location>
</feature>
<feature type="compositionally biased region" description="Polar residues" evidence="1">
    <location>
        <begin position="1384"/>
        <end position="1393"/>
    </location>
</feature>
<feature type="compositionally biased region" description="Polar residues" evidence="1">
    <location>
        <begin position="1121"/>
        <end position="1141"/>
    </location>
</feature>
<feature type="compositionally biased region" description="Low complexity" evidence="1">
    <location>
        <begin position="97"/>
        <end position="115"/>
    </location>
</feature>
<feature type="compositionally biased region" description="Low complexity" evidence="1">
    <location>
        <begin position="650"/>
        <end position="660"/>
    </location>
</feature>
<feature type="compositionally biased region" description="Low complexity" evidence="1">
    <location>
        <begin position="1365"/>
        <end position="1376"/>
    </location>
</feature>
<evidence type="ECO:0000259" key="2">
    <source>
        <dbReference type="PROSITE" id="PS50003"/>
    </source>
</evidence>
<feature type="compositionally biased region" description="Polar residues" evidence="1">
    <location>
        <begin position="589"/>
        <end position="615"/>
    </location>
</feature>
<feature type="compositionally biased region" description="Low complexity" evidence="1">
    <location>
        <begin position="1452"/>
        <end position="1478"/>
    </location>
</feature>
<dbReference type="PROSITE" id="PS50003">
    <property type="entry name" value="PH_DOMAIN"/>
    <property type="match status" value="1"/>
</dbReference>
<feature type="compositionally biased region" description="Polar residues" evidence="1">
    <location>
        <begin position="1243"/>
        <end position="1253"/>
    </location>
</feature>
<feature type="compositionally biased region" description="Polar residues" evidence="1">
    <location>
        <begin position="1008"/>
        <end position="1030"/>
    </location>
</feature>
<dbReference type="Proteomes" id="UP000186583">
    <property type="component" value="Unassembled WGS sequence"/>
</dbReference>
<dbReference type="OrthoDB" id="5563754at2759"/>
<feature type="compositionally biased region" description="Basic and acidic residues" evidence="1">
    <location>
        <begin position="761"/>
        <end position="770"/>
    </location>
</feature>
<dbReference type="EMBL" id="MPGH01000026">
    <property type="protein sequence ID" value="OLN95913.1"/>
    <property type="molecule type" value="Genomic_DNA"/>
</dbReference>
<dbReference type="InterPro" id="IPR011993">
    <property type="entry name" value="PH-like_dom_sf"/>
</dbReference>
<dbReference type="InterPro" id="IPR058155">
    <property type="entry name" value="Skg3/CAF120-like_PH"/>
</dbReference>